<keyword evidence="2" id="KW-1185">Reference proteome</keyword>
<dbReference type="AlphaFoldDB" id="A0A318RBS6"/>
<sequence>MDAVGRATINYFSGQVFASRGDTINGGQRWQRLNDSYAAQKAKDYSGRPVLVRTGHMQSSFKHKADDSSVVVRNTAKYFPYHQSSAPRTKLPRRVMIGVYQGMQADVTATIAAALSKKIRDRTGR</sequence>
<name>A0A318RBS6_WILLI</name>
<gene>
    <name evidence="1" type="ORF">DFR67_117113</name>
</gene>
<evidence type="ECO:0000313" key="2">
    <source>
        <dbReference type="Proteomes" id="UP000247591"/>
    </source>
</evidence>
<dbReference type="EMBL" id="QJSP01000017">
    <property type="protein sequence ID" value="PYE13342.1"/>
    <property type="molecule type" value="Genomic_DNA"/>
</dbReference>
<comment type="caution">
    <text evidence="1">The sequence shown here is derived from an EMBL/GenBank/DDBJ whole genome shotgun (WGS) entry which is preliminary data.</text>
</comment>
<dbReference type="InterPro" id="IPR006522">
    <property type="entry name" value="Phage_virion_morphogenesis"/>
</dbReference>
<evidence type="ECO:0000313" key="1">
    <source>
        <dbReference type="EMBL" id="PYE13342.1"/>
    </source>
</evidence>
<dbReference type="Pfam" id="PF05069">
    <property type="entry name" value="Phage_tail_S"/>
    <property type="match status" value="1"/>
</dbReference>
<accession>A0A318RBS6</accession>
<protein>
    <submittedName>
        <fullName evidence="1">Virion morphogenesis family protein</fullName>
    </submittedName>
</protein>
<reference evidence="1 2" key="1">
    <citation type="submission" date="2018-06" db="EMBL/GenBank/DDBJ databases">
        <title>Genomic Encyclopedia of Type Strains, Phase IV (KMG-IV): sequencing the most valuable type-strain genomes for metagenomic binning, comparative biology and taxonomic classification.</title>
        <authorList>
            <person name="Goeker M."/>
        </authorList>
    </citation>
    <scope>NUCLEOTIDE SEQUENCE [LARGE SCALE GENOMIC DNA]</scope>
    <source>
        <strain evidence="1 2">DSM 45521</strain>
    </source>
</reference>
<proteinExistence type="predicted"/>
<dbReference type="Proteomes" id="UP000247591">
    <property type="component" value="Unassembled WGS sequence"/>
</dbReference>
<dbReference type="OrthoDB" id="5112647at2"/>
<dbReference type="RefSeq" id="WP_110472045.1">
    <property type="nucleotide sequence ID" value="NZ_QJSP01000017.1"/>
</dbReference>
<organism evidence="1 2">
    <name type="scientific">Williamsia limnetica</name>
    <dbReference type="NCBI Taxonomy" id="882452"/>
    <lineage>
        <taxon>Bacteria</taxon>
        <taxon>Bacillati</taxon>
        <taxon>Actinomycetota</taxon>
        <taxon>Actinomycetes</taxon>
        <taxon>Mycobacteriales</taxon>
        <taxon>Nocardiaceae</taxon>
        <taxon>Williamsia</taxon>
    </lineage>
</organism>